<gene>
    <name evidence="1" type="ORF">DFH07DRAFT_317254</name>
</gene>
<dbReference type="EMBL" id="JARJLG010000299">
    <property type="protein sequence ID" value="KAJ7718867.1"/>
    <property type="molecule type" value="Genomic_DNA"/>
</dbReference>
<reference evidence="1" key="1">
    <citation type="submission" date="2023-03" db="EMBL/GenBank/DDBJ databases">
        <title>Massive genome expansion in bonnet fungi (Mycena s.s.) driven by repeated elements and novel gene families across ecological guilds.</title>
        <authorList>
            <consortium name="Lawrence Berkeley National Laboratory"/>
            <person name="Harder C.B."/>
            <person name="Miyauchi S."/>
            <person name="Viragh M."/>
            <person name="Kuo A."/>
            <person name="Thoen E."/>
            <person name="Andreopoulos B."/>
            <person name="Lu D."/>
            <person name="Skrede I."/>
            <person name="Drula E."/>
            <person name="Henrissat B."/>
            <person name="Morin E."/>
            <person name="Kohler A."/>
            <person name="Barry K."/>
            <person name="LaButti K."/>
            <person name="Morin E."/>
            <person name="Salamov A."/>
            <person name="Lipzen A."/>
            <person name="Mereny Z."/>
            <person name="Hegedus B."/>
            <person name="Baldrian P."/>
            <person name="Stursova M."/>
            <person name="Weitz H."/>
            <person name="Taylor A."/>
            <person name="Grigoriev I.V."/>
            <person name="Nagy L.G."/>
            <person name="Martin F."/>
            <person name="Kauserud H."/>
        </authorList>
    </citation>
    <scope>NUCLEOTIDE SEQUENCE</scope>
    <source>
        <strain evidence="1">CBHHK188m</strain>
    </source>
</reference>
<comment type="caution">
    <text evidence="1">The sequence shown here is derived from an EMBL/GenBank/DDBJ whole genome shotgun (WGS) entry which is preliminary data.</text>
</comment>
<dbReference type="Proteomes" id="UP001215280">
    <property type="component" value="Unassembled WGS sequence"/>
</dbReference>
<evidence type="ECO:0000313" key="2">
    <source>
        <dbReference type="Proteomes" id="UP001215280"/>
    </source>
</evidence>
<dbReference type="AlphaFoldDB" id="A0AAD7HEJ7"/>
<organism evidence="1 2">
    <name type="scientific">Mycena maculata</name>
    <dbReference type="NCBI Taxonomy" id="230809"/>
    <lineage>
        <taxon>Eukaryota</taxon>
        <taxon>Fungi</taxon>
        <taxon>Dikarya</taxon>
        <taxon>Basidiomycota</taxon>
        <taxon>Agaricomycotina</taxon>
        <taxon>Agaricomycetes</taxon>
        <taxon>Agaricomycetidae</taxon>
        <taxon>Agaricales</taxon>
        <taxon>Marasmiineae</taxon>
        <taxon>Mycenaceae</taxon>
        <taxon>Mycena</taxon>
    </lineage>
</organism>
<sequence length="189" mass="20537">MSVAGYGPPAQASPLLAGVPCTSLPVSCCPASVYRGRDSPLRVPDPIPQASEECTSREAICPATRTAGDRRIAETALSPSVRWHRISSVARWRRYRKIIGPPLTRQPWRCLHCASPPLVDLTHWSCLGAALQRPPSCTLTVPVPVVRCHGRGDISVLRHNFSSTLRAAAMVPDDASCARYHSGQDRRPV</sequence>
<keyword evidence="2" id="KW-1185">Reference proteome</keyword>
<name>A0AAD7HEJ7_9AGAR</name>
<evidence type="ECO:0000313" key="1">
    <source>
        <dbReference type="EMBL" id="KAJ7718867.1"/>
    </source>
</evidence>
<proteinExistence type="predicted"/>
<protein>
    <submittedName>
        <fullName evidence="1">Uncharacterized protein</fullName>
    </submittedName>
</protein>
<accession>A0AAD7HEJ7</accession>